<protein>
    <submittedName>
        <fullName evidence="2">Shikimate 5-dehydrogenase</fullName>
    </submittedName>
</protein>
<dbReference type="OrthoDB" id="9808814at2"/>
<dbReference type="AlphaFoldDB" id="A0A1L8D4N0"/>
<name>A0A1L8D4N0_9THEO</name>
<dbReference type="RefSeq" id="WP_075866235.1">
    <property type="nucleotide sequence ID" value="NZ_BDJL01000125.1"/>
</dbReference>
<keyword evidence="3" id="KW-1185">Reference proteome</keyword>
<accession>A0A1L8D4N0</accession>
<dbReference type="SUPFAM" id="SSF51735">
    <property type="entry name" value="NAD(P)-binding Rossmann-fold domains"/>
    <property type="match status" value="1"/>
</dbReference>
<reference evidence="3" key="1">
    <citation type="submission" date="2016-12" db="EMBL/GenBank/DDBJ databases">
        <title>Draft Genome Sequences od Carboxydothermus pertinax and islandicus, Hydrogenogenic Carboxydotrophic Bacteria.</title>
        <authorList>
            <person name="Fukuyama Y."/>
            <person name="Ohmae K."/>
            <person name="Yoneda Y."/>
            <person name="Yoshida T."/>
            <person name="Sako Y."/>
        </authorList>
    </citation>
    <scope>NUCLEOTIDE SEQUENCE [LARGE SCALE GENOMIC DNA]</scope>
    <source>
        <strain evidence="3">SET</strain>
    </source>
</reference>
<evidence type="ECO:0000259" key="1">
    <source>
        <dbReference type="Pfam" id="PF01488"/>
    </source>
</evidence>
<dbReference type="EMBL" id="BDJL01000125">
    <property type="protein sequence ID" value="GAV26057.1"/>
    <property type="molecule type" value="Genomic_DNA"/>
</dbReference>
<evidence type="ECO:0000313" key="2">
    <source>
        <dbReference type="EMBL" id="GAV26057.1"/>
    </source>
</evidence>
<dbReference type="GO" id="GO:0008883">
    <property type="term" value="F:glutamyl-tRNA reductase activity"/>
    <property type="evidence" value="ECO:0007669"/>
    <property type="project" value="TreeGrafter"/>
</dbReference>
<proteinExistence type="predicted"/>
<dbReference type="InterPro" id="IPR036291">
    <property type="entry name" value="NAD(P)-bd_dom_sf"/>
</dbReference>
<dbReference type="PANTHER" id="PTHR43013:SF1">
    <property type="entry name" value="GLUTAMYL-TRNA REDUCTASE"/>
    <property type="match status" value="1"/>
</dbReference>
<gene>
    <name evidence="2" type="ORF">ciss_19900</name>
</gene>
<evidence type="ECO:0000313" key="3">
    <source>
        <dbReference type="Proteomes" id="UP000187338"/>
    </source>
</evidence>
<comment type="caution">
    <text evidence="2">The sequence shown here is derived from an EMBL/GenBank/DDBJ whole genome shotgun (WGS) entry which is preliminary data.</text>
</comment>
<dbReference type="Proteomes" id="UP000187338">
    <property type="component" value="Unassembled WGS sequence"/>
</dbReference>
<sequence length="360" mass="38924">MDKFAFIIHPLEAKDVAKKFGLAKYLPDWLIEWGLKKLPAFKASHITGVKSPYNEVEGYFITCPLTTRQMVELPEEFVLGKIIEAGKVAEKLGAKIVGLGAFTSVVGDAGITVAKNLNIAVTTGNSYTVATALEGTKKAAAIMGHDLKKANVVVIGAAGSIGKVAARFMAKEVKNLTLVGRNLAKLEPVADLILKESGLAVAITDNVKKSLKEADIVITVTSSVDTIIEPEDLKPGAVVCDVSRPRDVSKEVAKLRDDVLVIEGGVVEVPGDVEFNLNFGFPPKTSYACMAETMILTLEGRFENFSLGRDMELEKVEEISRLAQKHGFKVGGFRSFERAISSEEIEKIRKNALKKSVFAT</sequence>
<dbReference type="GO" id="GO:0019353">
    <property type="term" value="P:protoporphyrinogen IX biosynthetic process from glutamate"/>
    <property type="evidence" value="ECO:0007669"/>
    <property type="project" value="TreeGrafter"/>
</dbReference>
<dbReference type="STRING" id="661089.ciss_19900"/>
<dbReference type="InterPro" id="IPR006151">
    <property type="entry name" value="Shikm_DH/Glu-tRNA_Rdtase"/>
</dbReference>
<feature type="domain" description="Quinate/shikimate 5-dehydrogenase/glutamyl-tRNA reductase" evidence="1">
    <location>
        <begin position="140"/>
        <end position="257"/>
    </location>
</feature>
<organism evidence="2 3">
    <name type="scientific">Carboxydothermus islandicus</name>
    <dbReference type="NCBI Taxonomy" id="661089"/>
    <lineage>
        <taxon>Bacteria</taxon>
        <taxon>Bacillati</taxon>
        <taxon>Bacillota</taxon>
        <taxon>Clostridia</taxon>
        <taxon>Thermoanaerobacterales</taxon>
        <taxon>Thermoanaerobacteraceae</taxon>
        <taxon>Carboxydothermus</taxon>
    </lineage>
</organism>
<dbReference type="Gene3D" id="3.40.50.720">
    <property type="entry name" value="NAD(P)-binding Rossmann-like Domain"/>
    <property type="match status" value="1"/>
</dbReference>
<dbReference type="Pfam" id="PF01488">
    <property type="entry name" value="Shikimate_DH"/>
    <property type="match status" value="1"/>
</dbReference>
<dbReference type="PANTHER" id="PTHR43013">
    <property type="entry name" value="GLUTAMYL-TRNA REDUCTASE"/>
    <property type="match status" value="1"/>
</dbReference>